<dbReference type="AlphaFoldDB" id="A0A101FSD2"/>
<dbReference type="Pfam" id="PF01497">
    <property type="entry name" value="Peripla_BP_2"/>
    <property type="match status" value="1"/>
</dbReference>
<organism evidence="2 3">
    <name type="scientific">Methanothrix harundinacea</name>
    <dbReference type="NCBI Taxonomy" id="301375"/>
    <lineage>
        <taxon>Archaea</taxon>
        <taxon>Methanobacteriati</taxon>
        <taxon>Methanobacteriota</taxon>
        <taxon>Stenosarchaea group</taxon>
        <taxon>Methanomicrobia</taxon>
        <taxon>Methanotrichales</taxon>
        <taxon>Methanotrichaceae</taxon>
        <taxon>Methanothrix</taxon>
    </lineage>
</organism>
<dbReference type="InterPro" id="IPR002491">
    <property type="entry name" value="ABC_transptr_periplasmic_BD"/>
</dbReference>
<dbReference type="PATRIC" id="fig|301375.7.peg.240"/>
<sequence>MNKLARKLFSVILLMTFAALVAEPIAAEEFKTVTDMRGVEVSIPEDPQRVVAISRGLIDTTMYIFGVEDKLVGGSVTSGDYEDYTYAGETYHVCTQISKVINPNYRDLTNVGGFGGPYGTVNVETIASLEPDLLILRDMGDYDEDVIKFLDALERLEIPAVVLKYPNCYDEVEVSTIYVEVRLLGEVFNQQDEAEEIVEHMDAQVQLIRDRTKDIEDEDKPRVLYFGAPSWAADRGGAGYAFGTETIESIFLEDIVNAKNAFDGAATEMISTEHMLALDPDIIILSTYSGYHPPREMYEAERFEKVQDLRVLEEGNVYALSATPVKSERLEFPINLMIEAKALYPDRFEDVDLEGWIRDYFMGLYGVDEEKADELMDSLLLRYLEII</sequence>
<comment type="caution">
    <text evidence="2">The sequence shown here is derived from an EMBL/GenBank/DDBJ whole genome shotgun (WGS) entry which is preliminary data.</text>
</comment>
<name>A0A101FSD2_9EURY</name>
<dbReference type="PANTHER" id="PTHR30535">
    <property type="entry name" value="VITAMIN B12-BINDING PROTEIN"/>
    <property type="match status" value="1"/>
</dbReference>
<feature type="domain" description="Fe/B12 periplasmic-binding" evidence="1">
    <location>
        <begin position="49"/>
        <end position="347"/>
    </location>
</feature>
<protein>
    <submittedName>
        <fullName evidence="2">Periplasmic binding protein</fullName>
    </submittedName>
</protein>
<dbReference type="InterPro" id="IPR050902">
    <property type="entry name" value="ABC_Transporter_SBP"/>
</dbReference>
<evidence type="ECO:0000313" key="2">
    <source>
        <dbReference type="EMBL" id="KUK43581.1"/>
    </source>
</evidence>
<evidence type="ECO:0000313" key="3">
    <source>
        <dbReference type="Proteomes" id="UP000057043"/>
    </source>
</evidence>
<dbReference type="SUPFAM" id="SSF53807">
    <property type="entry name" value="Helical backbone' metal receptor"/>
    <property type="match status" value="1"/>
</dbReference>
<dbReference type="Proteomes" id="UP000057043">
    <property type="component" value="Unassembled WGS sequence"/>
</dbReference>
<accession>A0A101FSD2</accession>
<gene>
    <name evidence="2" type="ORF">XD72_2034</name>
</gene>
<dbReference type="PANTHER" id="PTHR30535:SF34">
    <property type="entry name" value="MOLYBDATE-BINDING PROTEIN MOLA"/>
    <property type="match status" value="1"/>
</dbReference>
<proteinExistence type="predicted"/>
<reference evidence="2 3" key="1">
    <citation type="journal article" date="2015" name="MBio">
        <title>Genome-Resolved Metagenomic Analysis Reveals Roles for Candidate Phyla and Other Microbial Community Members in Biogeochemical Transformations in Oil Reservoirs.</title>
        <authorList>
            <person name="Hu P."/>
            <person name="Tom L."/>
            <person name="Singh A."/>
            <person name="Thomas B.C."/>
            <person name="Baker B.J."/>
            <person name="Piceno Y.M."/>
            <person name="Andersen G.L."/>
            <person name="Banfield J.F."/>
        </authorList>
    </citation>
    <scope>NUCLEOTIDE SEQUENCE [LARGE SCALE GENOMIC DNA]</scope>
    <source>
        <strain evidence="2">57_489</strain>
    </source>
</reference>
<evidence type="ECO:0000259" key="1">
    <source>
        <dbReference type="PROSITE" id="PS50983"/>
    </source>
</evidence>
<dbReference type="PROSITE" id="PS50983">
    <property type="entry name" value="FE_B12_PBP"/>
    <property type="match status" value="1"/>
</dbReference>
<dbReference type="EMBL" id="LGFT01000063">
    <property type="protein sequence ID" value="KUK43581.1"/>
    <property type="molecule type" value="Genomic_DNA"/>
</dbReference>
<dbReference type="Gene3D" id="3.40.50.1980">
    <property type="entry name" value="Nitrogenase molybdenum iron protein domain"/>
    <property type="match status" value="2"/>
</dbReference>